<dbReference type="PROSITE" id="PS00028">
    <property type="entry name" value="ZINC_FINGER_C2H2_1"/>
    <property type="match status" value="4"/>
</dbReference>
<dbReference type="Pfam" id="PF00096">
    <property type="entry name" value="zf-C2H2"/>
    <property type="match status" value="4"/>
</dbReference>
<dbReference type="GO" id="GO:0005634">
    <property type="term" value="C:nucleus"/>
    <property type="evidence" value="ECO:0007669"/>
    <property type="project" value="TreeGrafter"/>
</dbReference>
<feature type="domain" description="C2H2-type" evidence="7">
    <location>
        <begin position="127"/>
        <end position="151"/>
    </location>
</feature>
<dbReference type="EMBL" id="VIIS01000126">
    <property type="protein sequence ID" value="KAF0312948.1"/>
    <property type="molecule type" value="Genomic_DNA"/>
</dbReference>
<evidence type="ECO:0000256" key="5">
    <source>
        <dbReference type="PROSITE-ProRule" id="PRU00042"/>
    </source>
</evidence>
<evidence type="ECO:0000313" key="8">
    <source>
        <dbReference type="EMBL" id="KAF0312948.1"/>
    </source>
</evidence>
<dbReference type="PANTHER" id="PTHR24379:SF127">
    <property type="entry name" value="BLOODY FINGERS-RELATED"/>
    <property type="match status" value="1"/>
</dbReference>
<feature type="domain" description="C2H2-type" evidence="7">
    <location>
        <begin position="18"/>
        <end position="45"/>
    </location>
</feature>
<reference evidence="8 9" key="1">
    <citation type="submission" date="2019-07" db="EMBL/GenBank/DDBJ databases">
        <title>Draft genome assembly of a fouling barnacle, Amphibalanus amphitrite (Darwin, 1854): The first reference genome for Thecostraca.</title>
        <authorList>
            <person name="Kim W."/>
        </authorList>
    </citation>
    <scope>NUCLEOTIDE SEQUENCE [LARGE SCALE GENOMIC DNA]</scope>
    <source>
        <strain evidence="8">SNU_AA5</strain>
        <tissue evidence="8">Soma without cirri and trophi</tissue>
    </source>
</reference>
<sequence>MKEWRTYNVHSRVSAARFECETCGQTFSQRTNLCHHRAVHQGRTRCPLCGRVFSRTSGLSAHLARRHGDQHQAPGGPHQPSGLLGLPTWIGRQALPPGSGHTCNICGKTFTIKTSLIHHRSLHRGETACPFCQKVFSRKSNMMTHVRTVHAMAPGGEVPPSLGPVTGGPPALQQ</sequence>
<keyword evidence="9" id="KW-1185">Reference proteome</keyword>
<dbReference type="GO" id="GO:0008270">
    <property type="term" value="F:zinc ion binding"/>
    <property type="evidence" value="ECO:0007669"/>
    <property type="project" value="UniProtKB-KW"/>
</dbReference>
<evidence type="ECO:0000256" key="2">
    <source>
        <dbReference type="ARBA" id="ARBA00022737"/>
    </source>
</evidence>
<evidence type="ECO:0000256" key="1">
    <source>
        <dbReference type="ARBA" id="ARBA00022723"/>
    </source>
</evidence>
<keyword evidence="2" id="KW-0677">Repeat</keyword>
<dbReference type="SUPFAM" id="SSF57667">
    <property type="entry name" value="beta-beta-alpha zinc fingers"/>
    <property type="match status" value="2"/>
</dbReference>
<name>A0A6A4XCT3_AMPAM</name>
<dbReference type="PROSITE" id="PS50157">
    <property type="entry name" value="ZINC_FINGER_C2H2_2"/>
    <property type="match status" value="4"/>
</dbReference>
<keyword evidence="3 5" id="KW-0863">Zinc-finger</keyword>
<comment type="caution">
    <text evidence="8">The sequence shown here is derived from an EMBL/GenBank/DDBJ whole genome shotgun (WGS) entry which is preliminary data.</text>
</comment>
<feature type="domain" description="C2H2-type" evidence="7">
    <location>
        <begin position="101"/>
        <end position="128"/>
    </location>
</feature>
<organism evidence="8 9">
    <name type="scientific">Amphibalanus amphitrite</name>
    <name type="common">Striped barnacle</name>
    <name type="synonym">Balanus amphitrite</name>
    <dbReference type="NCBI Taxonomy" id="1232801"/>
    <lineage>
        <taxon>Eukaryota</taxon>
        <taxon>Metazoa</taxon>
        <taxon>Ecdysozoa</taxon>
        <taxon>Arthropoda</taxon>
        <taxon>Crustacea</taxon>
        <taxon>Multicrustacea</taxon>
        <taxon>Cirripedia</taxon>
        <taxon>Thoracica</taxon>
        <taxon>Thoracicalcarea</taxon>
        <taxon>Balanomorpha</taxon>
        <taxon>Balanoidea</taxon>
        <taxon>Balanidae</taxon>
        <taxon>Amphibalaninae</taxon>
        <taxon>Amphibalanus</taxon>
    </lineage>
</organism>
<evidence type="ECO:0000259" key="7">
    <source>
        <dbReference type="PROSITE" id="PS50157"/>
    </source>
</evidence>
<protein>
    <submittedName>
        <fullName evidence="8">Zinc finger protein 189</fullName>
    </submittedName>
</protein>
<keyword evidence="1" id="KW-0479">Metal-binding</keyword>
<dbReference type="AlphaFoldDB" id="A0A6A4XCT3"/>
<dbReference type="InterPro" id="IPR036236">
    <property type="entry name" value="Znf_C2H2_sf"/>
</dbReference>
<evidence type="ECO:0000256" key="4">
    <source>
        <dbReference type="ARBA" id="ARBA00022833"/>
    </source>
</evidence>
<feature type="domain" description="C2H2-type" evidence="7">
    <location>
        <begin position="44"/>
        <end position="72"/>
    </location>
</feature>
<dbReference type="Gene3D" id="3.30.160.60">
    <property type="entry name" value="Classic Zinc Finger"/>
    <property type="match status" value="4"/>
</dbReference>
<dbReference type="PANTHER" id="PTHR24379">
    <property type="entry name" value="KRAB AND ZINC FINGER DOMAIN-CONTAINING"/>
    <property type="match status" value="1"/>
</dbReference>
<dbReference type="InterPro" id="IPR013087">
    <property type="entry name" value="Znf_C2H2_type"/>
</dbReference>
<feature type="region of interest" description="Disordered" evidence="6">
    <location>
        <begin position="153"/>
        <end position="174"/>
    </location>
</feature>
<proteinExistence type="predicted"/>
<dbReference type="GO" id="GO:0000981">
    <property type="term" value="F:DNA-binding transcription factor activity, RNA polymerase II-specific"/>
    <property type="evidence" value="ECO:0007669"/>
    <property type="project" value="TreeGrafter"/>
</dbReference>
<dbReference type="GO" id="GO:0000977">
    <property type="term" value="F:RNA polymerase II transcription regulatory region sequence-specific DNA binding"/>
    <property type="evidence" value="ECO:0007669"/>
    <property type="project" value="TreeGrafter"/>
</dbReference>
<evidence type="ECO:0000256" key="6">
    <source>
        <dbReference type="SAM" id="MobiDB-lite"/>
    </source>
</evidence>
<accession>A0A6A4XCT3</accession>
<dbReference type="OrthoDB" id="19132at2759"/>
<gene>
    <name evidence="8" type="primary">ZNF189_1</name>
    <name evidence="8" type="ORF">FJT64_001696</name>
</gene>
<keyword evidence="4" id="KW-0862">Zinc</keyword>
<evidence type="ECO:0000313" key="9">
    <source>
        <dbReference type="Proteomes" id="UP000440578"/>
    </source>
</evidence>
<dbReference type="Proteomes" id="UP000440578">
    <property type="component" value="Unassembled WGS sequence"/>
</dbReference>
<evidence type="ECO:0000256" key="3">
    <source>
        <dbReference type="ARBA" id="ARBA00022771"/>
    </source>
</evidence>
<dbReference type="SMART" id="SM00355">
    <property type="entry name" value="ZnF_C2H2"/>
    <property type="match status" value="4"/>
</dbReference>